<proteinExistence type="predicted"/>
<evidence type="ECO:0000313" key="2">
    <source>
        <dbReference type="Proteomes" id="UP000887561"/>
    </source>
</evidence>
<dbReference type="Pfam" id="PF15787">
    <property type="entry name" value="DUF4704"/>
    <property type="match status" value="1"/>
</dbReference>
<feature type="domain" description="DUF4704" evidence="1">
    <location>
        <begin position="10"/>
        <end position="58"/>
    </location>
</feature>
<keyword evidence="2" id="KW-1185">Reference proteome</keyword>
<dbReference type="WBParaSite" id="scaffold5498_cov165.g9614">
    <property type="protein sequence ID" value="scaffold5498_cov165.g9614"/>
    <property type="gene ID" value="scaffold5498_cov165.g9614"/>
</dbReference>
<accession>A0A915MYD9</accession>
<sequence length="63" mass="7007">NTSKNATNSYFVQVPHAIMKNGVEVITTHSIHNSLHSVGGIQMLLPLFSQIDMAKEENIEEEI</sequence>
<dbReference type="InterPro" id="IPR031570">
    <property type="entry name" value="NBEA/BDCP_DUF4704"/>
</dbReference>
<reference evidence="3" key="1">
    <citation type="submission" date="2022-11" db="UniProtKB">
        <authorList>
            <consortium name="WormBaseParasite"/>
        </authorList>
    </citation>
    <scope>IDENTIFICATION</scope>
</reference>
<name>A0A915MYD9_MELJA</name>
<organism evidence="2 3">
    <name type="scientific">Meloidogyne javanica</name>
    <name type="common">Root-knot nematode worm</name>
    <dbReference type="NCBI Taxonomy" id="6303"/>
    <lineage>
        <taxon>Eukaryota</taxon>
        <taxon>Metazoa</taxon>
        <taxon>Ecdysozoa</taxon>
        <taxon>Nematoda</taxon>
        <taxon>Chromadorea</taxon>
        <taxon>Rhabditida</taxon>
        <taxon>Tylenchina</taxon>
        <taxon>Tylenchomorpha</taxon>
        <taxon>Tylenchoidea</taxon>
        <taxon>Meloidogynidae</taxon>
        <taxon>Meloidogyninae</taxon>
        <taxon>Meloidogyne</taxon>
        <taxon>Meloidogyne incognita group</taxon>
    </lineage>
</organism>
<dbReference type="Proteomes" id="UP000887561">
    <property type="component" value="Unplaced"/>
</dbReference>
<protein>
    <submittedName>
        <fullName evidence="3">DUF4704 domain-containing protein</fullName>
    </submittedName>
</protein>
<evidence type="ECO:0000259" key="1">
    <source>
        <dbReference type="Pfam" id="PF15787"/>
    </source>
</evidence>
<evidence type="ECO:0000313" key="3">
    <source>
        <dbReference type="WBParaSite" id="scaffold5498_cov165.g9614"/>
    </source>
</evidence>
<dbReference type="AlphaFoldDB" id="A0A915MYD9"/>